<gene>
    <name evidence="2" type="ORF">BD626DRAFT_625658</name>
</gene>
<accession>A0A550D0C2</accession>
<evidence type="ECO:0000313" key="2">
    <source>
        <dbReference type="EMBL" id="TRM70490.1"/>
    </source>
</evidence>
<dbReference type="AlphaFoldDB" id="A0A550D0C2"/>
<dbReference type="EMBL" id="VDMD01000001">
    <property type="protein sequence ID" value="TRM70490.1"/>
    <property type="molecule type" value="Genomic_DNA"/>
</dbReference>
<feature type="region of interest" description="Disordered" evidence="1">
    <location>
        <begin position="117"/>
        <end position="156"/>
    </location>
</feature>
<sequence length="588" mass="64437">MPRNENLPDASVDDVPDTSLAAQVAALARHGLYCRIRSRFRRIAGGTRHTHNRLSPAREQQLGMPDSRPPLRLRARYCRQATENRQRLNIESSPSTAPVLPAMDLPGPIILSDHSSTSLGRPIEESRTPSPQVTTNDHPFFTSSNVSLSSQYATQGRGRTPELRALRRDLADLRDAIMCGLAILENDPHTAGVRTLDIEESTCAQVLSSRLGHDDVTEEWQTVPSAVPAGEGASGVGVSGLYPPTQDAASLSGLGLYLATTDDQAIPEDEAPAPITSSHSRVNHASEASVAAPIVNEGDHILSVRQPSGNSKAAVAAATVASHQQPHTEVTDSSYFIPTLVGLGKASLACAGGLELIIDVGTTSEVENCPMILFWGDLDNALEQLPDLCEPYTKGLTQLFMRLRRSRDRQDYEIMNRVMLRLEECLFGLFAIHIIMDEKGSLGNMDQDTFLDCLPHLRYLRIEGQATRSHFMLFPLHNLRQLDIMAKTSSNEVMELIHQAKMLDVLLLDFYDGVQTQTNIELGHDLVPHDVRFPPAMHITADNPTALLPCFVAALSTTTDLRLTVTGHECPAEVAALFVPPRRWFLDI</sequence>
<evidence type="ECO:0000313" key="3">
    <source>
        <dbReference type="Proteomes" id="UP000320762"/>
    </source>
</evidence>
<comment type="caution">
    <text evidence="2">The sequence shown here is derived from an EMBL/GenBank/DDBJ whole genome shotgun (WGS) entry which is preliminary data.</text>
</comment>
<reference evidence="2 3" key="1">
    <citation type="journal article" date="2019" name="New Phytol.">
        <title>Comparative genomics reveals unique wood-decay strategies and fruiting body development in the Schizophyllaceae.</title>
        <authorList>
            <person name="Almasi E."/>
            <person name="Sahu N."/>
            <person name="Krizsan K."/>
            <person name="Balint B."/>
            <person name="Kovacs G.M."/>
            <person name="Kiss B."/>
            <person name="Cseklye J."/>
            <person name="Drula E."/>
            <person name="Henrissat B."/>
            <person name="Nagy I."/>
            <person name="Chovatia M."/>
            <person name="Adam C."/>
            <person name="LaButti K."/>
            <person name="Lipzen A."/>
            <person name="Riley R."/>
            <person name="Grigoriev I.V."/>
            <person name="Nagy L.G."/>
        </authorList>
    </citation>
    <scope>NUCLEOTIDE SEQUENCE [LARGE SCALE GENOMIC DNA]</scope>
    <source>
        <strain evidence="2 3">NL-1724</strain>
    </source>
</reference>
<protein>
    <submittedName>
        <fullName evidence="2">Uncharacterized protein</fullName>
    </submittedName>
</protein>
<evidence type="ECO:0000256" key="1">
    <source>
        <dbReference type="SAM" id="MobiDB-lite"/>
    </source>
</evidence>
<keyword evidence="3" id="KW-1185">Reference proteome</keyword>
<feature type="region of interest" description="Disordered" evidence="1">
    <location>
        <begin position="48"/>
        <end position="70"/>
    </location>
</feature>
<proteinExistence type="predicted"/>
<feature type="compositionally biased region" description="Polar residues" evidence="1">
    <location>
        <begin position="128"/>
        <end position="154"/>
    </location>
</feature>
<dbReference type="OrthoDB" id="10673422at2759"/>
<name>A0A550D0C2_9AGAR</name>
<dbReference type="Proteomes" id="UP000320762">
    <property type="component" value="Unassembled WGS sequence"/>
</dbReference>
<organism evidence="2 3">
    <name type="scientific">Schizophyllum amplum</name>
    <dbReference type="NCBI Taxonomy" id="97359"/>
    <lineage>
        <taxon>Eukaryota</taxon>
        <taxon>Fungi</taxon>
        <taxon>Dikarya</taxon>
        <taxon>Basidiomycota</taxon>
        <taxon>Agaricomycotina</taxon>
        <taxon>Agaricomycetes</taxon>
        <taxon>Agaricomycetidae</taxon>
        <taxon>Agaricales</taxon>
        <taxon>Schizophyllaceae</taxon>
        <taxon>Schizophyllum</taxon>
    </lineage>
</organism>